<proteinExistence type="predicted"/>
<evidence type="ECO:0000313" key="2">
    <source>
        <dbReference type="Proteomes" id="UP000245790"/>
    </source>
</evidence>
<dbReference type="Gene3D" id="1.25.40.10">
    <property type="entry name" value="Tetratricopeptide repeat domain"/>
    <property type="match status" value="1"/>
</dbReference>
<dbReference type="RefSeq" id="WP_109764831.1">
    <property type="nucleotide sequence ID" value="NZ_QGGU01000013.1"/>
</dbReference>
<reference evidence="1 2" key="1">
    <citation type="submission" date="2018-05" db="EMBL/GenBank/DDBJ databases">
        <title>Genomic Encyclopedia of Type Strains, Phase IV (KMG-IV): sequencing the most valuable type-strain genomes for metagenomic binning, comparative biology and taxonomic classification.</title>
        <authorList>
            <person name="Goeker M."/>
        </authorList>
    </citation>
    <scope>NUCLEOTIDE SEQUENCE [LARGE SCALE GENOMIC DNA]</scope>
    <source>
        <strain evidence="1 2">DSM 25350</strain>
    </source>
</reference>
<accession>A0A316FWG4</accession>
<dbReference type="AlphaFoldDB" id="A0A316FWG4"/>
<organism evidence="1 2">
    <name type="scientific">Pleionea mediterranea</name>
    <dbReference type="NCBI Taxonomy" id="523701"/>
    <lineage>
        <taxon>Bacteria</taxon>
        <taxon>Pseudomonadati</taxon>
        <taxon>Pseudomonadota</taxon>
        <taxon>Gammaproteobacteria</taxon>
        <taxon>Oceanospirillales</taxon>
        <taxon>Pleioneaceae</taxon>
        <taxon>Pleionea</taxon>
    </lineage>
</organism>
<name>A0A316FWG4_9GAMM</name>
<protein>
    <submittedName>
        <fullName evidence="1">Uncharacterized protein</fullName>
    </submittedName>
</protein>
<dbReference type="InterPro" id="IPR011990">
    <property type="entry name" value="TPR-like_helical_dom_sf"/>
</dbReference>
<dbReference type="EMBL" id="QGGU01000013">
    <property type="protein sequence ID" value="PWK46397.1"/>
    <property type="molecule type" value="Genomic_DNA"/>
</dbReference>
<dbReference type="SUPFAM" id="SSF81901">
    <property type="entry name" value="HCP-like"/>
    <property type="match status" value="1"/>
</dbReference>
<sequence length="268" mass="30731">MKKILFILMVALVFGWIYLKANKKPNAIDRVEPDNNVLNSESFDSITKSKTKHKNIDKKVEPSLSNYKDIVITDEEILELIKWSQNRGYWGKENPYHGYSFDSLKSMADLDDPLAQYMVGRELRSKGKLKESKKYFQLASINGLTSSLVELSSISKVQYLNNYLSGEYNSNELISAYAYLKVAIKRGDPNATTLLESLSLTEQSKLSDAQRIKVESKAEEIYSELLQARLAKGMNDFDNSIPDSLWKAQQKFLNMQRKLRQAIDDVEY</sequence>
<comment type="caution">
    <text evidence="1">The sequence shown here is derived from an EMBL/GenBank/DDBJ whole genome shotgun (WGS) entry which is preliminary data.</text>
</comment>
<evidence type="ECO:0000313" key="1">
    <source>
        <dbReference type="EMBL" id="PWK46397.1"/>
    </source>
</evidence>
<dbReference type="Proteomes" id="UP000245790">
    <property type="component" value="Unassembled WGS sequence"/>
</dbReference>
<keyword evidence="2" id="KW-1185">Reference proteome</keyword>
<gene>
    <name evidence="1" type="ORF">C8D97_11382</name>
</gene>